<dbReference type="PANTHER" id="PTHR34610">
    <property type="entry name" value="SSL7007 PROTEIN"/>
    <property type="match status" value="1"/>
</dbReference>
<dbReference type="Gene3D" id="3.40.50.1010">
    <property type="entry name" value="5'-nuclease"/>
    <property type="match status" value="1"/>
</dbReference>
<name>A0A554LIR8_9BACT</name>
<accession>A0A554LIR8</accession>
<gene>
    <name evidence="1" type="ORF">CEN89_478</name>
</gene>
<reference evidence="1 2" key="1">
    <citation type="submission" date="2017-07" db="EMBL/GenBank/DDBJ databases">
        <title>Mechanisms for carbon and nitrogen cycling indicate functional differentiation within the Candidate Phyla Radiation.</title>
        <authorList>
            <person name="Danczak R.E."/>
            <person name="Johnston M.D."/>
            <person name="Kenah C."/>
            <person name="Slattery M."/>
            <person name="Wrighton K.C."/>
            <person name="Wilkins M.J."/>
        </authorList>
    </citation>
    <scope>NUCLEOTIDE SEQUENCE [LARGE SCALE GENOMIC DNA]</scope>
    <source>
        <strain evidence="1">Licking1014_7</strain>
    </source>
</reference>
<dbReference type="InterPro" id="IPR002850">
    <property type="entry name" value="PIN_toxin-like"/>
</dbReference>
<dbReference type="EMBL" id="VMGK01000014">
    <property type="protein sequence ID" value="TSC92776.1"/>
    <property type="molecule type" value="Genomic_DNA"/>
</dbReference>
<proteinExistence type="predicted"/>
<protein>
    <submittedName>
        <fullName evidence="1">PilT protein domain-containing protein</fullName>
    </submittedName>
</protein>
<evidence type="ECO:0000313" key="2">
    <source>
        <dbReference type="Proteomes" id="UP000315689"/>
    </source>
</evidence>
<dbReference type="PANTHER" id="PTHR34610:SF3">
    <property type="entry name" value="SSL7007 PROTEIN"/>
    <property type="match status" value="1"/>
</dbReference>
<dbReference type="AlphaFoldDB" id="A0A554LIR8"/>
<comment type="caution">
    <text evidence="1">The sequence shown here is derived from an EMBL/GenBank/DDBJ whole genome shotgun (WGS) entry which is preliminary data.</text>
</comment>
<sequence length="146" mass="16876">MKLKIFLDSNIFIAGLGSKIGASAEVLKLIQSVHIETCTSKLVVEEVKRNLTRKLPQYLPIYFQVLSKTGINIYSNARITNNRISKTIPKHSDVIIFNTAQKLHIDYFITLNRKHFHQKEVKKIANFKIITPAEFLAIFRKNFFKN</sequence>
<organism evidence="1 2">
    <name type="scientific">Candidatus Berkelbacteria bacterium Licking1014_7</name>
    <dbReference type="NCBI Taxonomy" id="2017147"/>
    <lineage>
        <taxon>Bacteria</taxon>
        <taxon>Candidatus Berkelbacteria</taxon>
    </lineage>
</organism>
<evidence type="ECO:0000313" key="1">
    <source>
        <dbReference type="EMBL" id="TSC92776.1"/>
    </source>
</evidence>
<dbReference type="InterPro" id="IPR029060">
    <property type="entry name" value="PIN-like_dom_sf"/>
</dbReference>
<dbReference type="SUPFAM" id="SSF88723">
    <property type="entry name" value="PIN domain-like"/>
    <property type="match status" value="1"/>
</dbReference>
<dbReference type="NCBIfam" id="TIGR00305">
    <property type="entry name" value="putative toxin-antitoxin system toxin component, PIN family"/>
    <property type="match status" value="1"/>
</dbReference>
<dbReference type="Proteomes" id="UP000315689">
    <property type="component" value="Unassembled WGS sequence"/>
</dbReference>
<dbReference type="CDD" id="cd09854">
    <property type="entry name" value="PIN_VapC-like"/>
    <property type="match status" value="1"/>
</dbReference>